<keyword evidence="3" id="KW-1185">Reference proteome</keyword>
<feature type="region of interest" description="Disordered" evidence="1">
    <location>
        <begin position="62"/>
        <end position="86"/>
    </location>
</feature>
<feature type="region of interest" description="Disordered" evidence="1">
    <location>
        <begin position="1"/>
        <end position="28"/>
    </location>
</feature>
<reference evidence="2" key="1">
    <citation type="journal article" date="2020" name="Stud. Mycol.">
        <title>101 Dothideomycetes genomes: a test case for predicting lifestyles and emergence of pathogens.</title>
        <authorList>
            <person name="Haridas S."/>
            <person name="Albert R."/>
            <person name="Binder M."/>
            <person name="Bloem J."/>
            <person name="Labutti K."/>
            <person name="Salamov A."/>
            <person name="Andreopoulos B."/>
            <person name="Baker S."/>
            <person name="Barry K."/>
            <person name="Bills G."/>
            <person name="Bluhm B."/>
            <person name="Cannon C."/>
            <person name="Castanera R."/>
            <person name="Culley D."/>
            <person name="Daum C."/>
            <person name="Ezra D."/>
            <person name="Gonzalez J."/>
            <person name="Henrissat B."/>
            <person name="Kuo A."/>
            <person name="Liang C."/>
            <person name="Lipzen A."/>
            <person name="Lutzoni F."/>
            <person name="Magnuson J."/>
            <person name="Mondo S."/>
            <person name="Nolan M."/>
            <person name="Ohm R."/>
            <person name="Pangilinan J."/>
            <person name="Park H.-J."/>
            <person name="Ramirez L."/>
            <person name="Alfaro M."/>
            <person name="Sun H."/>
            <person name="Tritt A."/>
            <person name="Yoshinaga Y."/>
            <person name="Zwiers L.-H."/>
            <person name="Turgeon B."/>
            <person name="Goodwin S."/>
            <person name="Spatafora J."/>
            <person name="Crous P."/>
            <person name="Grigoriev I."/>
        </authorList>
    </citation>
    <scope>NUCLEOTIDE SEQUENCE</scope>
    <source>
        <strain evidence="2">CBS 123094</strain>
    </source>
</reference>
<dbReference type="AlphaFoldDB" id="A0A6A5WBS6"/>
<dbReference type="EMBL" id="ML977598">
    <property type="protein sequence ID" value="KAF1999122.1"/>
    <property type="molecule type" value="Genomic_DNA"/>
</dbReference>
<accession>A0A6A5WBS6</accession>
<dbReference type="OrthoDB" id="3785702at2759"/>
<feature type="region of interest" description="Disordered" evidence="1">
    <location>
        <begin position="226"/>
        <end position="256"/>
    </location>
</feature>
<proteinExistence type="predicted"/>
<name>A0A6A5WBS6_9PLEO</name>
<organism evidence="2 3">
    <name type="scientific">Amniculicola lignicola CBS 123094</name>
    <dbReference type="NCBI Taxonomy" id="1392246"/>
    <lineage>
        <taxon>Eukaryota</taxon>
        <taxon>Fungi</taxon>
        <taxon>Dikarya</taxon>
        <taxon>Ascomycota</taxon>
        <taxon>Pezizomycotina</taxon>
        <taxon>Dothideomycetes</taxon>
        <taxon>Pleosporomycetidae</taxon>
        <taxon>Pleosporales</taxon>
        <taxon>Amniculicolaceae</taxon>
        <taxon>Amniculicola</taxon>
    </lineage>
</organism>
<feature type="compositionally biased region" description="Low complexity" evidence="1">
    <location>
        <begin position="1"/>
        <end position="10"/>
    </location>
</feature>
<sequence length="611" mass="70222">MVQKSLLGCSDGSGGGRRRDASENVEKCDDIQPVAVQCHSDSSLSRVDSKWIVEAEEKNSIERTSWPSPVSSRPSSPPLTLSPRPSLTSTVISTSVFTIVDTQTESKSGDSQRRPSILSRLKSSITTTSTYTSRRRSIQASDFRLLPEYPERRFIDSVGMVIPGVCDRKPCERSPGHFVANWRLCEPTEYTTILADHGITYTDYTRLLAALEEFVEDIPKEAGLAPKREDRCGNSRNWKRRESDRSDSDDERSEQATVKRNFAVETTEQFEKTEQLAENLNKLLSEISLFWQERGLPVMACIGSYSLFSPNRITEAHMLKLFSDYHSSILSCMMISTPMKWVQMQMRDKSQPWPLWPNAVPIRKRAMVKEHAARYGADPYFRAWMRANVNSQTRSTSYAKYMIEREDNPFINKRLEYIQSPSNKALAWALLSGGYKKWKQQYPNIKNRDNYEHNRRLESRKTIEQGSRLRIARFAFRRPIYPPHTQEMAVLGLSAEAYEEAIHEIEAIRYDSNANSGKCVPSFVPFLSRFRRRTAESAIPQILVYFKTLNAREKRIVWTIEEIPGVYDRGMGMNGKEWEISVWNGTDGLELVLQLEKWGIVEQRLTNDDDE</sequence>
<feature type="compositionally biased region" description="Low complexity" evidence="1">
    <location>
        <begin position="63"/>
        <end position="86"/>
    </location>
</feature>
<feature type="compositionally biased region" description="Basic and acidic residues" evidence="1">
    <location>
        <begin position="17"/>
        <end position="28"/>
    </location>
</feature>
<evidence type="ECO:0000313" key="3">
    <source>
        <dbReference type="Proteomes" id="UP000799779"/>
    </source>
</evidence>
<evidence type="ECO:0000313" key="2">
    <source>
        <dbReference type="EMBL" id="KAF1999122.1"/>
    </source>
</evidence>
<evidence type="ECO:0000256" key="1">
    <source>
        <dbReference type="SAM" id="MobiDB-lite"/>
    </source>
</evidence>
<protein>
    <submittedName>
        <fullName evidence="2">Uncharacterized protein</fullName>
    </submittedName>
</protein>
<dbReference type="Proteomes" id="UP000799779">
    <property type="component" value="Unassembled WGS sequence"/>
</dbReference>
<gene>
    <name evidence="2" type="ORF">P154DRAFT_554931</name>
</gene>